<dbReference type="SUPFAM" id="SSF56645">
    <property type="entry name" value="Acyl-CoA dehydrogenase NM domain-like"/>
    <property type="match status" value="1"/>
</dbReference>
<keyword evidence="1" id="KW-0560">Oxidoreductase</keyword>
<dbReference type="InterPro" id="IPR036250">
    <property type="entry name" value="AcylCo_DH-like_C"/>
</dbReference>
<protein>
    <submittedName>
        <fullName evidence="5">Acyl-CoA dehydrogenase</fullName>
    </submittedName>
</protein>
<dbReference type="Pfam" id="PF02771">
    <property type="entry name" value="Acyl-CoA_dh_N"/>
    <property type="match status" value="1"/>
</dbReference>
<sequence>MAAPPRSRDSAGTRKTPDTEERLMSSGTVRPVTLETADILERVDKLGPAIGAAADTIERERRLPPDLLERLREAGVFRIAFPRAWGGPEMRLEDQIRMIESIARHDASAGWAVQILADSGFYAGQLPDDVAREIFPTIDLATAGAWIPPARAVPVPGGYRLTGRWPFGSGVRNADRVLCGAFVYVDGEPVRDADGEIREHLAFLPIEQVTLHDTWHTTGLAGSGSTDYSVDDVFVPEEHLFTLRYEGREGLPPLTRSADVLALNGLGVALGLTRHVLDDLLDLARTKVGTDGRPIREEYRVLAGYAEAEARLQAAHAYVYEVAGEFSDTLWAGGVLTPAQRARGVMAGVLTADLCRDAVLQALELVGSKAVFSSGPFDRPLRDLMTISRHIMHQRKSYEQAGKLLVQGAARHVFA</sequence>
<dbReference type="Gene3D" id="1.20.140.10">
    <property type="entry name" value="Butyryl-CoA Dehydrogenase, subunit A, domain 3"/>
    <property type="match status" value="1"/>
</dbReference>
<organism evidence="5 6">
    <name type="scientific">Actinomadura rubrisoli</name>
    <dbReference type="NCBI Taxonomy" id="2530368"/>
    <lineage>
        <taxon>Bacteria</taxon>
        <taxon>Bacillati</taxon>
        <taxon>Actinomycetota</taxon>
        <taxon>Actinomycetes</taxon>
        <taxon>Streptosporangiales</taxon>
        <taxon>Thermomonosporaceae</taxon>
        <taxon>Actinomadura</taxon>
    </lineage>
</organism>
<name>A0A4V2YZA6_9ACTN</name>
<dbReference type="Pfam" id="PF08028">
    <property type="entry name" value="Acyl-CoA_dh_2"/>
    <property type="match status" value="1"/>
</dbReference>
<dbReference type="InterPro" id="IPR009100">
    <property type="entry name" value="AcylCoA_DH/oxidase_NM_dom_sf"/>
</dbReference>
<gene>
    <name evidence="5" type="ORF">E1298_03445</name>
</gene>
<evidence type="ECO:0000259" key="3">
    <source>
        <dbReference type="Pfam" id="PF02771"/>
    </source>
</evidence>
<dbReference type="Proteomes" id="UP000294513">
    <property type="component" value="Unassembled WGS sequence"/>
</dbReference>
<dbReference type="PIRSF" id="PIRSF016578">
    <property type="entry name" value="HsaA"/>
    <property type="match status" value="1"/>
</dbReference>
<dbReference type="SUPFAM" id="SSF47203">
    <property type="entry name" value="Acyl-CoA dehydrogenase C-terminal domain-like"/>
    <property type="match status" value="1"/>
</dbReference>
<dbReference type="PANTHER" id="PTHR43884:SF12">
    <property type="entry name" value="ISOVALERYL-COA DEHYDROGENASE, MITOCHONDRIAL-RELATED"/>
    <property type="match status" value="1"/>
</dbReference>
<comment type="caution">
    <text evidence="5">The sequence shown here is derived from an EMBL/GenBank/DDBJ whole genome shotgun (WGS) entry which is preliminary data.</text>
</comment>
<proteinExistence type="predicted"/>
<dbReference type="InterPro" id="IPR046373">
    <property type="entry name" value="Acyl-CoA_Oxase/DH_mid-dom_sf"/>
</dbReference>
<dbReference type="InterPro" id="IPR013107">
    <property type="entry name" value="Acyl-CoA_DH_C"/>
</dbReference>
<dbReference type="OrthoDB" id="3404950at2"/>
<dbReference type="InterPro" id="IPR037069">
    <property type="entry name" value="AcylCoA_DH/ox_N_sf"/>
</dbReference>
<evidence type="ECO:0000256" key="2">
    <source>
        <dbReference type="SAM" id="MobiDB-lite"/>
    </source>
</evidence>
<dbReference type="EMBL" id="SMKU01000007">
    <property type="protein sequence ID" value="TDD96337.1"/>
    <property type="molecule type" value="Genomic_DNA"/>
</dbReference>
<dbReference type="Gene3D" id="1.10.540.10">
    <property type="entry name" value="Acyl-CoA dehydrogenase/oxidase, N-terminal domain"/>
    <property type="match status" value="1"/>
</dbReference>
<dbReference type="InterPro" id="IPR013786">
    <property type="entry name" value="AcylCoA_DH/ox_N"/>
</dbReference>
<evidence type="ECO:0000313" key="6">
    <source>
        <dbReference type="Proteomes" id="UP000294513"/>
    </source>
</evidence>
<dbReference type="GO" id="GO:0050660">
    <property type="term" value="F:flavin adenine dinucleotide binding"/>
    <property type="evidence" value="ECO:0007669"/>
    <property type="project" value="InterPro"/>
</dbReference>
<feature type="domain" description="Acyl-CoA dehydrogenase/oxidase N-terminal" evidence="3">
    <location>
        <begin position="53"/>
        <end position="115"/>
    </location>
</feature>
<dbReference type="PANTHER" id="PTHR43884">
    <property type="entry name" value="ACYL-COA DEHYDROGENASE"/>
    <property type="match status" value="1"/>
</dbReference>
<dbReference type="GO" id="GO:0003995">
    <property type="term" value="F:acyl-CoA dehydrogenase activity"/>
    <property type="evidence" value="ECO:0007669"/>
    <property type="project" value="TreeGrafter"/>
</dbReference>
<keyword evidence="6" id="KW-1185">Reference proteome</keyword>
<evidence type="ECO:0000256" key="1">
    <source>
        <dbReference type="ARBA" id="ARBA00023002"/>
    </source>
</evidence>
<evidence type="ECO:0000313" key="5">
    <source>
        <dbReference type="EMBL" id="TDD96337.1"/>
    </source>
</evidence>
<accession>A0A4V2YZA6</accession>
<dbReference type="Gene3D" id="2.40.110.10">
    <property type="entry name" value="Butyryl-CoA Dehydrogenase, subunit A, domain 2"/>
    <property type="match status" value="1"/>
</dbReference>
<reference evidence="5 6" key="1">
    <citation type="submission" date="2019-03" db="EMBL/GenBank/DDBJ databases">
        <title>Draft genome sequences of novel Actinobacteria.</title>
        <authorList>
            <person name="Sahin N."/>
            <person name="Ay H."/>
            <person name="Saygin H."/>
        </authorList>
    </citation>
    <scope>NUCLEOTIDE SEQUENCE [LARGE SCALE GENOMIC DNA]</scope>
    <source>
        <strain evidence="5 6">H3C3</strain>
    </source>
</reference>
<dbReference type="AlphaFoldDB" id="A0A4V2YZA6"/>
<feature type="region of interest" description="Disordered" evidence="2">
    <location>
        <begin position="1"/>
        <end position="26"/>
    </location>
</feature>
<feature type="compositionally biased region" description="Basic and acidic residues" evidence="2">
    <location>
        <begin position="1"/>
        <end position="23"/>
    </location>
</feature>
<feature type="domain" description="Acyl-CoA dehydrogenase C-terminal" evidence="4">
    <location>
        <begin position="268"/>
        <end position="394"/>
    </location>
</feature>
<evidence type="ECO:0000259" key="4">
    <source>
        <dbReference type="Pfam" id="PF08028"/>
    </source>
</evidence>